<dbReference type="RefSeq" id="WP_065493650.1">
    <property type="nucleotide sequence ID" value="NZ_CP009112.1"/>
</dbReference>
<dbReference type="EMBL" id="CP009112">
    <property type="protein sequence ID" value="ANS32209.1"/>
    <property type="molecule type" value="Genomic_DNA"/>
</dbReference>
<dbReference type="PANTHER" id="PTHR46696">
    <property type="entry name" value="P450, PUTATIVE (EUROFUNG)-RELATED"/>
    <property type="match status" value="1"/>
</dbReference>
<dbReference type="Proteomes" id="UP000186108">
    <property type="component" value="Plasmid pR1CP1"/>
</dbReference>
<dbReference type="PRINTS" id="PR00359">
    <property type="entry name" value="BP450"/>
</dbReference>
<keyword evidence="3 7" id="KW-0479">Metal-binding</keyword>
<keyword evidence="2 7" id="KW-0349">Heme</keyword>
<evidence type="ECO:0000256" key="3">
    <source>
        <dbReference type="ARBA" id="ARBA00022723"/>
    </source>
</evidence>
<accession>A0A1B1KHX3</accession>
<dbReference type="GO" id="GO:0020037">
    <property type="term" value="F:heme binding"/>
    <property type="evidence" value="ECO:0007669"/>
    <property type="project" value="InterPro"/>
</dbReference>
<geneLocation type="plasmid" evidence="10">
    <name>pr1cp1</name>
</geneLocation>
<evidence type="ECO:0000313" key="9">
    <source>
        <dbReference type="EMBL" id="ANS32209.1"/>
    </source>
</evidence>
<evidence type="ECO:0000256" key="1">
    <source>
        <dbReference type="ARBA" id="ARBA00010617"/>
    </source>
</evidence>
<dbReference type="InterPro" id="IPR002397">
    <property type="entry name" value="Cyt_P450_B"/>
</dbReference>
<dbReference type="PATRIC" id="fig|37919.13.peg.8015"/>
<dbReference type="PROSITE" id="PS00086">
    <property type="entry name" value="CYTOCHROME_P450"/>
    <property type="match status" value="1"/>
</dbReference>
<keyword evidence="4 7" id="KW-0560">Oxidoreductase</keyword>
<protein>
    <submittedName>
        <fullName evidence="9">Cytochrome P450 family protein</fullName>
    </submittedName>
</protein>
<keyword evidence="9" id="KW-0614">Plasmid</keyword>
<dbReference type="Gene3D" id="1.10.630.10">
    <property type="entry name" value="Cytochrome P450"/>
    <property type="match status" value="1"/>
</dbReference>
<dbReference type="AlphaFoldDB" id="A0A1B1KHX3"/>
<dbReference type="GO" id="GO:0004497">
    <property type="term" value="F:monooxygenase activity"/>
    <property type="evidence" value="ECO:0007669"/>
    <property type="project" value="UniProtKB-KW"/>
</dbReference>
<evidence type="ECO:0000256" key="4">
    <source>
        <dbReference type="ARBA" id="ARBA00023002"/>
    </source>
</evidence>
<dbReference type="PANTHER" id="PTHR46696:SF1">
    <property type="entry name" value="CYTOCHROME P450 YJIB-RELATED"/>
    <property type="match status" value="1"/>
</dbReference>
<dbReference type="InterPro" id="IPR036396">
    <property type="entry name" value="Cyt_P450_sf"/>
</dbReference>
<dbReference type="InterPro" id="IPR001128">
    <property type="entry name" value="Cyt_P450"/>
</dbReference>
<reference evidence="9 10" key="1">
    <citation type="submission" date="2014-07" db="EMBL/GenBank/DDBJ databases">
        <authorList>
            <person name="Zhang J.E."/>
            <person name="Yang H."/>
            <person name="Guo J."/>
            <person name="Deng Z."/>
            <person name="Luo H."/>
            <person name="Luo M."/>
            <person name="Zhao B."/>
        </authorList>
    </citation>
    <scope>NUCLEOTIDE SEQUENCE [LARGE SCALE GENOMIC DNA]</scope>
    <source>
        <strain evidence="9 10">1CP</strain>
        <plasmid evidence="10">Plasmid pr1cp1</plasmid>
    </source>
</reference>
<sequence length="403" mass="44633">MSIESATDGNLLKITDPGFSAMGEEIRAAREQNWYARTTYGIAVLRHGEVGALLKDRRLRQGSWSWPAQNGITDGVLSDWWKNSLVGMEGEDHARIRKLVNPAFSHSVIATMTESFRELAHNVIDQFADSGACEFMTDFAEPYSSRALCRLLALPEGDWRELTQLSSHMGLAFGPEIAEQRATIEAAILALYARADELVAQRRRQPTDDFVSQLVIATDENGDRLSDQELRELITSLIFGGMDTTRSQLGLMMQAFVKHPNQWALLADQPELAAQAVEEVIRFNPTIHWTTRLAIEDFSFQDVDIPEGTVLHLMSYSSGTDPLAVGDASFDITAKRAPHFGFGGGRHHCLGHFVARLDIREALQALSQRLAQPRFSAPPSNRPPTGNTGPIELPVSFVPARPN</sequence>
<feature type="region of interest" description="Disordered" evidence="8">
    <location>
        <begin position="371"/>
        <end position="403"/>
    </location>
</feature>
<organism evidence="9 10">
    <name type="scientific">Rhodococcus opacus</name>
    <name type="common">Nocardia opaca</name>
    <dbReference type="NCBI Taxonomy" id="37919"/>
    <lineage>
        <taxon>Bacteria</taxon>
        <taxon>Bacillati</taxon>
        <taxon>Actinomycetota</taxon>
        <taxon>Actinomycetes</taxon>
        <taxon>Mycobacteriales</taxon>
        <taxon>Nocardiaceae</taxon>
        <taxon>Rhodococcus</taxon>
    </lineage>
</organism>
<evidence type="ECO:0000313" key="10">
    <source>
        <dbReference type="Proteomes" id="UP000186108"/>
    </source>
</evidence>
<dbReference type="InterPro" id="IPR017972">
    <property type="entry name" value="Cyt_P450_CS"/>
</dbReference>
<keyword evidence="6 7" id="KW-0503">Monooxygenase</keyword>
<dbReference type="GO" id="GO:0016705">
    <property type="term" value="F:oxidoreductase activity, acting on paired donors, with incorporation or reduction of molecular oxygen"/>
    <property type="evidence" value="ECO:0007669"/>
    <property type="project" value="InterPro"/>
</dbReference>
<evidence type="ECO:0000256" key="5">
    <source>
        <dbReference type="ARBA" id="ARBA00023004"/>
    </source>
</evidence>
<dbReference type="GO" id="GO:0005506">
    <property type="term" value="F:iron ion binding"/>
    <property type="evidence" value="ECO:0007669"/>
    <property type="project" value="InterPro"/>
</dbReference>
<evidence type="ECO:0000256" key="6">
    <source>
        <dbReference type="ARBA" id="ARBA00023033"/>
    </source>
</evidence>
<gene>
    <name evidence="9" type="ORF">R1CP_38050</name>
</gene>
<dbReference type="Pfam" id="PF00067">
    <property type="entry name" value="p450"/>
    <property type="match status" value="2"/>
</dbReference>
<name>A0A1B1KHX3_RHOOP</name>
<evidence type="ECO:0000256" key="7">
    <source>
        <dbReference type="RuleBase" id="RU000461"/>
    </source>
</evidence>
<keyword evidence="5 7" id="KW-0408">Iron</keyword>
<dbReference type="SUPFAM" id="SSF48264">
    <property type="entry name" value="Cytochrome P450"/>
    <property type="match status" value="1"/>
</dbReference>
<evidence type="ECO:0000256" key="8">
    <source>
        <dbReference type="SAM" id="MobiDB-lite"/>
    </source>
</evidence>
<proteinExistence type="inferred from homology"/>
<evidence type="ECO:0000256" key="2">
    <source>
        <dbReference type="ARBA" id="ARBA00022617"/>
    </source>
</evidence>
<comment type="similarity">
    <text evidence="1 7">Belongs to the cytochrome P450 family.</text>
</comment>